<dbReference type="OrthoDB" id="268061at2"/>
<sequence length="170" mass="19464">MIDPTAQPDEQTETDELLAAYLDNELSDQERSMVETRLADDDAFRLRLVELDRTWDMLDSLPKADLDDEKFVRTTVEMITVQAAQEVQEFEASQRRTDKARKLGLVLGMVALVVVGYLITQWQLNRPDRILVENLTVIESVDELQLIEDIEFLEALKSEGLFTGENDDES</sequence>
<feature type="transmembrane region" description="Helical" evidence="1">
    <location>
        <begin position="103"/>
        <end position="124"/>
    </location>
</feature>
<evidence type="ECO:0000313" key="3">
    <source>
        <dbReference type="Proteomes" id="UP000253562"/>
    </source>
</evidence>
<organism evidence="2 3">
    <name type="scientific">Bremerella cremea</name>
    <dbReference type="NCBI Taxonomy" id="1031537"/>
    <lineage>
        <taxon>Bacteria</taxon>
        <taxon>Pseudomonadati</taxon>
        <taxon>Planctomycetota</taxon>
        <taxon>Planctomycetia</taxon>
        <taxon>Pirellulales</taxon>
        <taxon>Pirellulaceae</taxon>
        <taxon>Bremerella</taxon>
    </lineage>
</organism>
<gene>
    <name evidence="2" type="ORF">DTL42_25425</name>
</gene>
<dbReference type="RefSeq" id="WP_114373661.1">
    <property type="nucleotide sequence ID" value="NZ_QPEX01000046.1"/>
</dbReference>
<evidence type="ECO:0000256" key="1">
    <source>
        <dbReference type="SAM" id="Phobius"/>
    </source>
</evidence>
<dbReference type="Gene3D" id="1.10.10.1320">
    <property type="entry name" value="Anti-sigma factor, zinc-finger domain"/>
    <property type="match status" value="1"/>
</dbReference>
<dbReference type="AlphaFoldDB" id="A0A368KLR3"/>
<dbReference type="Proteomes" id="UP000253562">
    <property type="component" value="Unassembled WGS sequence"/>
</dbReference>
<keyword evidence="1" id="KW-0472">Membrane</keyword>
<dbReference type="EMBL" id="QPEX01000046">
    <property type="protein sequence ID" value="RCS40708.1"/>
    <property type="molecule type" value="Genomic_DNA"/>
</dbReference>
<comment type="caution">
    <text evidence="2">The sequence shown here is derived from an EMBL/GenBank/DDBJ whole genome shotgun (WGS) entry which is preliminary data.</text>
</comment>
<proteinExistence type="predicted"/>
<name>A0A368KLR3_9BACT</name>
<keyword evidence="1" id="KW-0812">Transmembrane</keyword>
<reference evidence="2 3" key="1">
    <citation type="submission" date="2018-07" db="EMBL/GenBank/DDBJ databases">
        <title>Comparative genomes isolates from brazilian mangrove.</title>
        <authorList>
            <person name="De Araujo J.E."/>
            <person name="Taketani R.G."/>
            <person name="Silva M.C.P."/>
            <person name="Lourenco M.V."/>
            <person name="Oliveira V.M."/>
            <person name="Andreote F.D."/>
        </authorList>
    </citation>
    <scope>NUCLEOTIDE SEQUENCE [LARGE SCALE GENOMIC DNA]</scope>
    <source>
        <strain evidence="2 3">HEX PRIS-MGV</strain>
    </source>
</reference>
<protein>
    <recommendedName>
        <fullName evidence="4">Zinc-finger domain-containing protein</fullName>
    </recommendedName>
</protein>
<evidence type="ECO:0000313" key="2">
    <source>
        <dbReference type="EMBL" id="RCS40708.1"/>
    </source>
</evidence>
<evidence type="ECO:0008006" key="4">
    <source>
        <dbReference type="Google" id="ProtNLM"/>
    </source>
</evidence>
<keyword evidence="1" id="KW-1133">Transmembrane helix</keyword>
<accession>A0A368KLR3</accession>
<dbReference type="InterPro" id="IPR041916">
    <property type="entry name" value="Anti_sigma_zinc_sf"/>
</dbReference>